<dbReference type="GO" id="GO:0002098">
    <property type="term" value="P:tRNA wobble uridine modification"/>
    <property type="evidence" value="ECO:0007669"/>
    <property type="project" value="InterPro"/>
</dbReference>
<protein>
    <submittedName>
        <fullName evidence="2">Paxneb protein</fullName>
    </submittedName>
</protein>
<dbReference type="Gene3D" id="3.40.50.300">
    <property type="entry name" value="P-loop containing nucleotide triphosphate hydrolases"/>
    <property type="match status" value="1"/>
</dbReference>
<dbReference type="GO" id="GO:0033588">
    <property type="term" value="C:elongator holoenzyme complex"/>
    <property type="evidence" value="ECO:0007669"/>
    <property type="project" value="InterPro"/>
</dbReference>
<dbReference type="InterPro" id="IPR027417">
    <property type="entry name" value="P-loop_NTPase"/>
</dbReference>
<gene>
    <name evidence="2" type="ORF">O9K51_04295</name>
</gene>
<dbReference type="Proteomes" id="UP001163105">
    <property type="component" value="Unassembled WGS sequence"/>
</dbReference>
<evidence type="ECO:0000313" key="3">
    <source>
        <dbReference type="Proteomes" id="UP001163105"/>
    </source>
</evidence>
<sequence length="99" mass="10435">MELLSDGVIELVPLRHLSHAEKEKAQGMLRVHGLPVFHEKGGGLEGGWIKQDMSFKLSASSGLIITPYSLPPVGEGGDIQTPGTPTSGVDAPKSASLEF</sequence>
<evidence type="ECO:0000256" key="1">
    <source>
        <dbReference type="SAM" id="MobiDB-lite"/>
    </source>
</evidence>
<name>A0AB34FWG4_9HYPO</name>
<dbReference type="AlphaFoldDB" id="A0AB34FWG4"/>
<comment type="caution">
    <text evidence="2">The sequence shown here is derived from an EMBL/GenBank/DDBJ whole genome shotgun (WGS) entry which is preliminary data.</text>
</comment>
<dbReference type="Pfam" id="PF05625">
    <property type="entry name" value="PAXNEB"/>
    <property type="match status" value="1"/>
</dbReference>
<keyword evidence="3" id="KW-1185">Reference proteome</keyword>
<proteinExistence type="predicted"/>
<dbReference type="EMBL" id="JAQHRD010000003">
    <property type="protein sequence ID" value="KAJ6443116.1"/>
    <property type="molecule type" value="Genomic_DNA"/>
</dbReference>
<accession>A0AB34FWG4</accession>
<dbReference type="InterPro" id="IPR008728">
    <property type="entry name" value="Elongator_complex_protein_4"/>
</dbReference>
<feature type="region of interest" description="Disordered" evidence="1">
    <location>
        <begin position="74"/>
        <end position="99"/>
    </location>
</feature>
<evidence type="ECO:0000313" key="2">
    <source>
        <dbReference type="EMBL" id="KAJ6443116.1"/>
    </source>
</evidence>
<organism evidence="2 3">
    <name type="scientific">Purpureocillium lavendulum</name>
    <dbReference type="NCBI Taxonomy" id="1247861"/>
    <lineage>
        <taxon>Eukaryota</taxon>
        <taxon>Fungi</taxon>
        <taxon>Dikarya</taxon>
        <taxon>Ascomycota</taxon>
        <taxon>Pezizomycotina</taxon>
        <taxon>Sordariomycetes</taxon>
        <taxon>Hypocreomycetidae</taxon>
        <taxon>Hypocreales</taxon>
        <taxon>Ophiocordycipitaceae</taxon>
        <taxon>Purpureocillium</taxon>
    </lineage>
</organism>
<reference evidence="2" key="1">
    <citation type="submission" date="2023-01" db="EMBL/GenBank/DDBJ databases">
        <title>The growth and conidiation of Purpureocillium lavendulum are regulated by nitrogen source and histone H3K14 acetylation.</title>
        <authorList>
            <person name="Tang P."/>
            <person name="Han J."/>
            <person name="Zhang C."/>
            <person name="Tang P."/>
            <person name="Qi F."/>
            <person name="Zhang K."/>
            <person name="Liang L."/>
        </authorList>
    </citation>
    <scope>NUCLEOTIDE SEQUENCE</scope>
    <source>
        <strain evidence="2">YMF1.00683</strain>
    </source>
</reference>